<dbReference type="InterPro" id="IPR051446">
    <property type="entry name" value="HTH_trans_reg/aminotransferase"/>
</dbReference>
<dbReference type="Pfam" id="PF00155">
    <property type="entry name" value="Aminotran_1_2"/>
    <property type="match status" value="1"/>
</dbReference>
<evidence type="ECO:0000256" key="5">
    <source>
        <dbReference type="ARBA" id="ARBA00023163"/>
    </source>
</evidence>
<evidence type="ECO:0000256" key="2">
    <source>
        <dbReference type="ARBA" id="ARBA00022898"/>
    </source>
</evidence>
<keyword evidence="4" id="KW-0238">DNA-binding</keyword>
<keyword evidence="8" id="KW-1185">Reference proteome</keyword>
<dbReference type="InterPro" id="IPR000524">
    <property type="entry name" value="Tscrpt_reg_HTH_GntR"/>
</dbReference>
<dbReference type="Proteomes" id="UP001156882">
    <property type="component" value="Unassembled WGS sequence"/>
</dbReference>
<evidence type="ECO:0000256" key="4">
    <source>
        <dbReference type="ARBA" id="ARBA00023125"/>
    </source>
</evidence>
<feature type="domain" description="HTH gntR-type" evidence="6">
    <location>
        <begin position="20"/>
        <end position="88"/>
    </location>
</feature>
<dbReference type="Gene3D" id="1.10.10.10">
    <property type="entry name" value="Winged helix-like DNA-binding domain superfamily/Winged helix DNA-binding domain"/>
    <property type="match status" value="1"/>
</dbReference>
<evidence type="ECO:0000256" key="3">
    <source>
        <dbReference type="ARBA" id="ARBA00023015"/>
    </source>
</evidence>
<keyword evidence="3" id="KW-0805">Transcription regulation</keyword>
<name>A0ABQ6CCS5_9HYPH</name>
<evidence type="ECO:0000259" key="6">
    <source>
        <dbReference type="PROSITE" id="PS50949"/>
    </source>
</evidence>
<evidence type="ECO:0000313" key="8">
    <source>
        <dbReference type="Proteomes" id="UP001156882"/>
    </source>
</evidence>
<comment type="caution">
    <text evidence="7">The sequence shown here is derived from an EMBL/GenBank/DDBJ whole genome shotgun (WGS) entry which is preliminary data.</text>
</comment>
<comment type="similarity">
    <text evidence="1">In the C-terminal section; belongs to the class-I pyridoxal-phosphate-dependent aminotransferase family.</text>
</comment>
<dbReference type="PANTHER" id="PTHR46577:SF1">
    <property type="entry name" value="HTH-TYPE TRANSCRIPTIONAL REGULATORY PROTEIN GABR"/>
    <property type="match status" value="1"/>
</dbReference>
<dbReference type="PROSITE" id="PS50949">
    <property type="entry name" value="HTH_GNTR"/>
    <property type="match status" value="1"/>
</dbReference>
<dbReference type="InterPro" id="IPR004839">
    <property type="entry name" value="Aminotransferase_I/II_large"/>
</dbReference>
<dbReference type="InterPro" id="IPR036390">
    <property type="entry name" value="WH_DNA-bd_sf"/>
</dbReference>
<evidence type="ECO:0000256" key="1">
    <source>
        <dbReference type="ARBA" id="ARBA00005384"/>
    </source>
</evidence>
<dbReference type="InterPro" id="IPR036388">
    <property type="entry name" value="WH-like_DNA-bd_sf"/>
</dbReference>
<evidence type="ECO:0000313" key="7">
    <source>
        <dbReference type="EMBL" id="GLS18061.1"/>
    </source>
</evidence>
<dbReference type="SUPFAM" id="SSF46785">
    <property type="entry name" value="Winged helix' DNA-binding domain"/>
    <property type="match status" value="1"/>
</dbReference>
<proteinExistence type="inferred from homology"/>
<protein>
    <submittedName>
        <fullName evidence="7">Transcriptional regulator</fullName>
    </submittedName>
</protein>
<gene>
    <name evidence="7" type="ORF">GCM10007874_10770</name>
</gene>
<dbReference type="PANTHER" id="PTHR46577">
    <property type="entry name" value="HTH-TYPE TRANSCRIPTIONAL REGULATORY PROTEIN GABR"/>
    <property type="match status" value="1"/>
</dbReference>
<dbReference type="Pfam" id="PF00392">
    <property type="entry name" value="GntR"/>
    <property type="match status" value="1"/>
</dbReference>
<dbReference type="SUPFAM" id="SSF53383">
    <property type="entry name" value="PLP-dependent transferases"/>
    <property type="match status" value="1"/>
</dbReference>
<dbReference type="InterPro" id="IPR015424">
    <property type="entry name" value="PyrdxlP-dep_Trfase"/>
</dbReference>
<dbReference type="CDD" id="cd00609">
    <property type="entry name" value="AAT_like"/>
    <property type="match status" value="1"/>
</dbReference>
<accession>A0ABQ6CCS5</accession>
<dbReference type="SMART" id="SM00345">
    <property type="entry name" value="HTH_GNTR"/>
    <property type="match status" value="1"/>
</dbReference>
<keyword evidence="5" id="KW-0804">Transcription</keyword>
<dbReference type="EMBL" id="BSPC01000008">
    <property type="protein sequence ID" value="GLS18061.1"/>
    <property type="molecule type" value="Genomic_DNA"/>
</dbReference>
<sequence length="479" mass="51470">MYYGRMGRPLNLSLDRTAKVPLAEQIRKGVSTAIEDGVLEPGARLPSWQDLAAQLGVARGTVRTAYEKLAAAQLIEASRATGTRVAQRPRAVVRTEPPPDAGSFMSIYQEMTQGPAFFQMGVPAIEIFPATLFARIRAHAVRAEASAFPLYPDPRGELVLRREVAGYLAVARGITCLPSQVIITGGFSAGLGLTLSVLGLGGQTAWIENPGFPWSRKGLELARLSLAPIPVNSEGIDIDHGLRQHPDAKLVIVTPGQQAPLGPALSLERRIRLLEWATANKVWVIEDDYLSELQLAGRAAPALASLDRDGRVIHIGSFSKTISPTVRLGFLIAPLDLISRFAEVAACLAPPPCPAVQLAIAAFMREGHYMRHLRRTKHAYAAKRQALLDCLESSVSTDRLAAPGLAVLLKLPKGTSDVAVAREALTYGMSPSPLSAWYASPDSADSGLLLGVATAPTRNLAPICDQLLDLIRRSTDRQT</sequence>
<keyword evidence="2" id="KW-0663">Pyridoxal phosphate</keyword>
<dbReference type="Gene3D" id="3.40.640.10">
    <property type="entry name" value="Type I PLP-dependent aspartate aminotransferase-like (Major domain)"/>
    <property type="match status" value="1"/>
</dbReference>
<reference evidence="8" key="1">
    <citation type="journal article" date="2019" name="Int. J. Syst. Evol. Microbiol.">
        <title>The Global Catalogue of Microorganisms (GCM) 10K type strain sequencing project: providing services to taxonomists for standard genome sequencing and annotation.</title>
        <authorList>
            <consortium name="The Broad Institute Genomics Platform"/>
            <consortium name="The Broad Institute Genome Sequencing Center for Infectious Disease"/>
            <person name="Wu L."/>
            <person name="Ma J."/>
        </authorList>
    </citation>
    <scope>NUCLEOTIDE SEQUENCE [LARGE SCALE GENOMIC DNA]</scope>
    <source>
        <strain evidence="8">NBRC 101365</strain>
    </source>
</reference>
<dbReference type="InterPro" id="IPR015421">
    <property type="entry name" value="PyrdxlP-dep_Trfase_major"/>
</dbReference>
<dbReference type="CDD" id="cd07377">
    <property type="entry name" value="WHTH_GntR"/>
    <property type="match status" value="1"/>
</dbReference>
<organism evidence="7 8">
    <name type="scientific">Labrys miyagiensis</name>
    <dbReference type="NCBI Taxonomy" id="346912"/>
    <lineage>
        <taxon>Bacteria</taxon>
        <taxon>Pseudomonadati</taxon>
        <taxon>Pseudomonadota</taxon>
        <taxon>Alphaproteobacteria</taxon>
        <taxon>Hyphomicrobiales</taxon>
        <taxon>Xanthobacteraceae</taxon>
        <taxon>Labrys</taxon>
    </lineage>
</organism>